<dbReference type="EMBL" id="KB202367">
    <property type="protein sequence ID" value="ESO90651.1"/>
    <property type="molecule type" value="Genomic_DNA"/>
</dbReference>
<dbReference type="RefSeq" id="XP_009058647.1">
    <property type="nucleotide sequence ID" value="XM_009060399.1"/>
</dbReference>
<dbReference type="SUPFAM" id="SSF57625">
    <property type="entry name" value="Invertebrate chitin-binding proteins"/>
    <property type="match status" value="5"/>
</dbReference>
<dbReference type="GO" id="GO:0008061">
    <property type="term" value="F:chitin binding"/>
    <property type="evidence" value="ECO:0007669"/>
    <property type="project" value="UniProtKB-KW"/>
</dbReference>
<gene>
    <name evidence="8" type="ORF">LOTGIDRAFT_163872</name>
</gene>
<sequence length="530" mass="56104">MCTSFNALNGVLLDNTFDAPGAPEFKFISVTGLAINPCVSNCTGSADGRFPDCDSCATYHVCSNQQITRQNCAVGSQYDLISETCQPQAQAVCGNNFYSLPTQCTVDCSNVGSGEFPYCGDCSKYIVCNAGSVVQPIQCPNNEVYNLLVRSCTPPSGSVCGYYPSLSSLSSLTNNLDLAPSNQLPQLSLTIEGTACTSDCKEVSQNGAYPYCASCSAFVLCYNNAIFQRISCPNNLRFDAVNLRCDLQDVAICGTPPEMTTGVPSSERVTPAAFIIKECMVQSCSELTGIGQYPLCGACDKSVLCFGGVPIIKMCNRGLLFDAVNKRCTFPESASCAIAPVVVGTSPATSPRTSPATSPETSPATSPTTSPTTPPGITPRQTVVTTCSTDCSNISGVRYVPVCGDCSRGLFCAFGRIRTIIPCSSGFLYDFITRTCQRPAFTTCGVGELVEEPTTTAATADPNPDCISTCNGRRNGSYQSCAGCTFYVNCFNGSFNGVACPVVFGRFQTFWDDNLKTCVFRSSTCSSIGK</sequence>
<dbReference type="InterPro" id="IPR051940">
    <property type="entry name" value="Chitin_bind-dev_reg"/>
</dbReference>
<feature type="region of interest" description="Disordered" evidence="6">
    <location>
        <begin position="346"/>
        <end position="381"/>
    </location>
</feature>
<dbReference type="AlphaFoldDB" id="V4ABG5"/>
<dbReference type="GO" id="GO:0005576">
    <property type="term" value="C:extracellular region"/>
    <property type="evidence" value="ECO:0007669"/>
    <property type="project" value="InterPro"/>
</dbReference>
<keyword evidence="5" id="KW-0325">Glycoprotein</keyword>
<dbReference type="KEGG" id="lgi:LOTGIDRAFT_163872"/>
<feature type="domain" description="Chitin-binding type-2" evidence="7">
    <location>
        <begin position="388"/>
        <end position="446"/>
    </location>
</feature>
<dbReference type="OrthoDB" id="6128341at2759"/>
<evidence type="ECO:0000256" key="3">
    <source>
        <dbReference type="ARBA" id="ARBA00022737"/>
    </source>
</evidence>
<feature type="domain" description="Chitin-binding type-2" evidence="7">
    <location>
        <begin position="105"/>
        <end position="162"/>
    </location>
</feature>
<dbReference type="Gene3D" id="2.170.140.10">
    <property type="entry name" value="Chitin binding domain"/>
    <property type="match status" value="4"/>
</dbReference>
<dbReference type="Pfam" id="PF01607">
    <property type="entry name" value="CBM_14"/>
    <property type="match status" value="4"/>
</dbReference>
<evidence type="ECO:0000256" key="4">
    <source>
        <dbReference type="ARBA" id="ARBA00023157"/>
    </source>
</evidence>
<feature type="domain" description="Chitin-binding type-2" evidence="7">
    <location>
        <begin position="197"/>
        <end position="255"/>
    </location>
</feature>
<evidence type="ECO:0000313" key="9">
    <source>
        <dbReference type="Proteomes" id="UP000030746"/>
    </source>
</evidence>
<organism evidence="8 9">
    <name type="scientific">Lottia gigantea</name>
    <name type="common">Giant owl limpet</name>
    <dbReference type="NCBI Taxonomy" id="225164"/>
    <lineage>
        <taxon>Eukaryota</taxon>
        <taxon>Metazoa</taxon>
        <taxon>Spiralia</taxon>
        <taxon>Lophotrochozoa</taxon>
        <taxon>Mollusca</taxon>
        <taxon>Gastropoda</taxon>
        <taxon>Patellogastropoda</taxon>
        <taxon>Lottioidea</taxon>
        <taxon>Lottiidae</taxon>
        <taxon>Lottia</taxon>
    </lineage>
</organism>
<dbReference type="HOGENOM" id="CLU_514173_0_0_1"/>
<evidence type="ECO:0000256" key="2">
    <source>
        <dbReference type="ARBA" id="ARBA00022729"/>
    </source>
</evidence>
<name>V4ABG5_LOTGI</name>
<keyword evidence="4" id="KW-1015">Disulfide bond</keyword>
<evidence type="ECO:0000313" key="8">
    <source>
        <dbReference type="EMBL" id="ESO90651.1"/>
    </source>
</evidence>
<feature type="compositionally biased region" description="Low complexity" evidence="6">
    <location>
        <begin position="346"/>
        <end position="371"/>
    </location>
</feature>
<evidence type="ECO:0000256" key="1">
    <source>
        <dbReference type="ARBA" id="ARBA00022669"/>
    </source>
</evidence>
<evidence type="ECO:0000256" key="6">
    <source>
        <dbReference type="SAM" id="MobiDB-lite"/>
    </source>
</evidence>
<dbReference type="PROSITE" id="PS50940">
    <property type="entry name" value="CHIT_BIND_II"/>
    <property type="match status" value="5"/>
</dbReference>
<evidence type="ECO:0000256" key="5">
    <source>
        <dbReference type="ARBA" id="ARBA00023180"/>
    </source>
</evidence>
<dbReference type="GeneID" id="20239571"/>
<keyword evidence="3" id="KW-0677">Repeat</keyword>
<keyword evidence="9" id="KW-1185">Reference proteome</keyword>
<dbReference type="Proteomes" id="UP000030746">
    <property type="component" value="Unassembled WGS sequence"/>
</dbReference>
<dbReference type="InterPro" id="IPR036508">
    <property type="entry name" value="Chitin-bd_dom_sf"/>
</dbReference>
<dbReference type="OMA" id="VEQYCPN"/>
<dbReference type="SMART" id="SM00494">
    <property type="entry name" value="ChtBD2"/>
    <property type="match status" value="5"/>
</dbReference>
<dbReference type="PANTHER" id="PTHR23301">
    <property type="entry name" value="CHITIN BINDING PERITROPHIN-A"/>
    <property type="match status" value="1"/>
</dbReference>
<dbReference type="PANTHER" id="PTHR23301:SF106">
    <property type="entry name" value="CHITIN-BINDING TYPE-2 DOMAIN-CONTAINING PROTEIN-RELATED"/>
    <property type="match status" value="1"/>
</dbReference>
<accession>V4ABG5</accession>
<feature type="domain" description="Chitin-binding type-2" evidence="7">
    <location>
        <begin position="39"/>
        <end position="95"/>
    </location>
</feature>
<proteinExistence type="predicted"/>
<protein>
    <recommendedName>
        <fullName evidence="7">Chitin-binding type-2 domain-containing protein</fullName>
    </recommendedName>
</protein>
<dbReference type="InterPro" id="IPR002557">
    <property type="entry name" value="Chitin-bd_dom"/>
</dbReference>
<dbReference type="CTD" id="20239571"/>
<feature type="domain" description="Chitin-binding type-2" evidence="7">
    <location>
        <begin position="281"/>
        <end position="338"/>
    </location>
</feature>
<evidence type="ECO:0000259" key="7">
    <source>
        <dbReference type="PROSITE" id="PS50940"/>
    </source>
</evidence>
<keyword evidence="1" id="KW-0147">Chitin-binding</keyword>
<keyword evidence="2" id="KW-0732">Signal</keyword>
<reference evidence="8 9" key="1">
    <citation type="journal article" date="2013" name="Nature">
        <title>Insights into bilaterian evolution from three spiralian genomes.</title>
        <authorList>
            <person name="Simakov O."/>
            <person name="Marletaz F."/>
            <person name="Cho S.J."/>
            <person name="Edsinger-Gonzales E."/>
            <person name="Havlak P."/>
            <person name="Hellsten U."/>
            <person name="Kuo D.H."/>
            <person name="Larsson T."/>
            <person name="Lv J."/>
            <person name="Arendt D."/>
            <person name="Savage R."/>
            <person name="Osoegawa K."/>
            <person name="de Jong P."/>
            <person name="Grimwood J."/>
            <person name="Chapman J.A."/>
            <person name="Shapiro H."/>
            <person name="Aerts A."/>
            <person name="Otillar R.P."/>
            <person name="Terry A.Y."/>
            <person name="Boore J.L."/>
            <person name="Grigoriev I.V."/>
            <person name="Lindberg D.R."/>
            <person name="Seaver E.C."/>
            <person name="Weisblat D.A."/>
            <person name="Putnam N.H."/>
            <person name="Rokhsar D.S."/>
        </authorList>
    </citation>
    <scope>NUCLEOTIDE SEQUENCE [LARGE SCALE GENOMIC DNA]</scope>
</reference>